<reference evidence="8" key="2">
    <citation type="submission" date="2020-11" db="EMBL/GenBank/DDBJ databases">
        <authorList>
            <person name="McCartney M.A."/>
            <person name="Auch B."/>
            <person name="Kono T."/>
            <person name="Mallez S."/>
            <person name="Becker A."/>
            <person name="Gohl D.M."/>
            <person name="Silverstein K.A.T."/>
            <person name="Koren S."/>
            <person name="Bechman K.B."/>
            <person name="Herman A."/>
            <person name="Abrahante J.E."/>
            <person name="Garbe J."/>
        </authorList>
    </citation>
    <scope>NUCLEOTIDE SEQUENCE</scope>
    <source>
        <strain evidence="8">Duluth1</strain>
        <tissue evidence="8">Whole animal</tissue>
    </source>
</reference>
<evidence type="ECO:0000256" key="4">
    <source>
        <dbReference type="ARBA" id="ARBA00023054"/>
    </source>
</evidence>
<dbReference type="AlphaFoldDB" id="A0A9D4IKR2"/>
<evidence type="ECO:0000256" key="3">
    <source>
        <dbReference type="ARBA" id="ARBA00022989"/>
    </source>
</evidence>
<feature type="non-terminal residue" evidence="8">
    <location>
        <position position="203"/>
    </location>
</feature>
<dbReference type="PANTHER" id="PTHR21377:SF1">
    <property type="entry name" value="PROTEIN FAM210A"/>
    <property type="match status" value="1"/>
</dbReference>
<dbReference type="EMBL" id="JAIWYP010000009">
    <property type="protein sequence ID" value="KAH3776569.1"/>
    <property type="molecule type" value="Genomic_DNA"/>
</dbReference>
<dbReference type="PANTHER" id="PTHR21377">
    <property type="entry name" value="PROTEIN FAM210B, MITOCHONDRIAL"/>
    <property type="match status" value="1"/>
</dbReference>
<dbReference type="Pfam" id="PF06916">
    <property type="entry name" value="FAM210A-B_dom"/>
    <property type="match status" value="1"/>
</dbReference>
<dbReference type="Proteomes" id="UP000828390">
    <property type="component" value="Unassembled WGS sequence"/>
</dbReference>
<dbReference type="InterPro" id="IPR045866">
    <property type="entry name" value="FAM210A/B-like"/>
</dbReference>
<feature type="compositionally biased region" description="Polar residues" evidence="6">
    <location>
        <begin position="140"/>
        <end position="161"/>
    </location>
</feature>
<reference evidence="8" key="1">
    <citation type="journal article" date="2019" name="bioRxiv">
        <title>The Genome of the Zebra Mussel, Dreissena polymorpha: A Resource for Invasive Species Research.</title>
        <authorList>
            <person name="McCartney M.A."/>
            <person name="Auch B."/>
            <person name="Kono T."/>
            <person name="Mallez S."/>
            <person name="Zhang Y."/>
            <person name="Obille A."/>
            <person name="Becker A."/>
            <person name="Abrahante J.E."/>
            <person name="Garbe J."/>
            <person name="Badalamenti J.P."/>
            <person name="Herman A."/>
            <person name="Mangelson H."/>
            <person name="Liachko I."/>
            <person name="Sullivan S."/>
            <person name="Sone E.D."/>
            <person name="Koren S."/>
            <person name="Silverstein K.A.T."/>
            <person name="Beckman K.B."/>
            <person name="Gohl D.M."/>
        </authorList>
    </citation>
    <scope>NUCLEOTIDE SEQUENCE</scope>
    <source>
        <strain evidence="8">Duluth1</strain>
        <tissue evidence="8">Whole animal</tissue>
    </source>
</reference>
<keyword evidence="9" id="KW-1185">Reference proteome</keyword>
<name>A0A9D4IKR2_DREPO</name>
<dbReference type="GO" id="GO:0016020">
    <property type="term" value="C:membrane"/>
    <property type="evidence" value="ECO:0007669"/>
    <property type="project" value="UniProtKB-SubCell"/>
</dbReference>
<protein>
    <recommendedName>
        <fullName evidence="7">DUF1279 domain-containing protein</fullName>
    </recommendedName>
</protein>
<keyword evidence="2" id="KW-0812">Transmembrane</keyword>
<keyword evidence="5" id="KW-0472">Membrane</keyword>
<evidence type="ECO:0000256" key="6">
    <source>
        <dbReference type="SAM" id="MobiDB-lite"/>
    </source>
</evidence>
<dbReference type="InterPro" id="IPR009688">
    <property type="entry name" value="FAM210A/B-like_dom"/>
</dbReference>
<gene>
    <name evidence="8" type="ORF">DPMN_177998</name>
</gene>
<feature type="region of interest" description="Disordered" evidence="6">
    <location>
        <begin position="89"/>
        <end position="161"/>
    </location>
</feature>
<organism evidence="8 9">
    <name type="scientific">Dreissena polymorpha</name>
    <name type="common">Zebra mussel</name>
    <name type="synonym">Mytilus polymorpha</name>
    <dbReference type="NCBI Taxonomy" id="45954"/>
    <lineage>
        <taxon>Eukaryota</taxon>
        <taxon>Metazoa</taxon>
        <taxon>Spiralia</taxon>
        <taxon>Lophotrochozoa</taxon>
        <taxon>Mollusca</taxon>
        <taxon>Bivalvia</taxon>
        <taxon>Autobranchia</taxon>
        <taxon>Heteroconchia</taxon>
        <taxon>Euheterodonta</taxon>
        <taxon>Imparidentia</taxon>
        <taxon>Neoheterodontei</taxon>
        <taxon>Myida</taxon>
        <taxon>Dreissenoidea</taxon>
        <taxon>Dreissenidae</taxon>
        <taxon>Dreissena</taxon>
    </lineage>
</organism>
<keyword evidence="4" id="KW-0175">Coiled coil</keyword>
<evidence type="ECO:0000256" key="5">
    <source>
        <dbReference type="ARBA" id="ARBA00023136"/>
    </source>
</evidence>
<dbReference type="GO" id="GO:0005739">
    <property type="term" value="C:mitochondrion"/>
    <property type="evidence" value="ECO:0007669"/>
    <property type="project" value="TreeGrafter"/>
</dbReference>
<evidence type="ECO:0000256" key="1">
    <source>
        <dbReference type="ARBA" id="ARBA00004167"/>
    </source>
</evidence>
<accession>A0A9D4IKR2</accession>
<evidence type="ECO:0000256" key="2">
    <source>
        <dbReference type="ARBA" id="ARBA00022692"/>
    </source>
</evidence>
<comment type="subcellular location">
    <subcellularLocation>
        <location evidence="1">Membrane</location>
        <topology evidence="1">Single-pass membrane protein</topology>
    </subcellularLocation>
</comment>
<evidence type="ECO:0000313" key="8">
    <source>
        <dbReference type="EMBL" id="KAH3776569.1"/>
    </source>
</evidence>
<sequence>MLGSKLSRSQYLWSFFGNGQPFKSVSNYYVYERWIVSQQHMQCVSSCSNVQKCITESSNESRKGRISHSNKVNFQLNYYMRTFAKHPALRSEEKGNSSIGGAGNSSKPLDNAVTAGATSTDASSTTTSTISSSDPPCNPENKSTTASPDSNVSSQKNNEADDQNLTVFQRFKKTYKEHGKVLVGVHLVTSGIWFGSFFCAAKL</sequence>
<feature type="compositionally biased region" description="Low complexity" evidence="6">
    <location>
        <begin position="114"/>
        <end position="133"/>
    </location>
</feature>
<feature type="domain" description="DUF1279" evidence="7">
    <location>
        <begin position="169"/>
        <end position="202"/>
    </location>
</feature>
<evidence type="ECO:0000259" key="7">
    <source>
        <dbReference type="Pfam" id="PF06916"/>
    </source>
</evidence>
<keyword evidence="3" id="KW-1133">Transmembrane helix</keyword>
<proteinExistence type="predicted"/>
<comment type="caution">
    <text evidence="8">The sequence shown here is derived from an EMBL/GenBank/DDBJ whole genome shotgun (WGS) entry which is preliminary data.</text>
</comment>
<evidence type="ECO:0000313" key="9">
    <source>
        <dbReference type="Proteomes" id="UP000828390"/>
    </source>
</evidence>